<gene>
    <name evidence="1" type="ORF">BWGO95_01710</name>
</gene>
<dbReference type="EMBL" id="FMAK01000026">
    <property type="protein sequence ID" value="SCB67587.1"/>
    <property type="molecule type" value="Genomic_DNA"/>
</dbReference>
<sequence length="55" mass="6200">MQGEIPTEKNLSYVGKLLLPVKASPHFKFLWIGYGCFWCGSCNCSANFWWEAAVA</sequence>
<reference evidence="1 2" key="1">
    <citation type="submission" date="2016-08" db="EMBL/GenBank/DDBJ databases">
        <authorList>
            <person name="Seilhamer J.J."/>
        </authorList>
    </citation>
    <scope>NUCLEOTIDE SEQUENCE [LARGE SCALE GENOMIC DNA]</scope>
    <source>
        <strain evidence="1 2">SDA_GO95</strain>
    </source>
</reference>
<organism evidence="1 2">
    <name type="scientific">Bacillus mycoides</name>
    <dbReference type="NCBI Taxonomy" id="1405"/>
    <lineage>
        <taxon>Bacteria</taxon>
        <taxon>Bacillati</taxon>
        <taxon>Bacillota</taxon>
        <taxon>Bacilli</taxon>
        <taxon>Bacillales</taxon>
        <taxon>Bacillaceae</taxon>
        <taxon>Bacillus</taxon>
        <taxon>Bacillus cereus group</taxon>
    </lineage>
</organism>
<proteinExistence type="predicted"/>
<evidence type="ECO:0000313" key="1">
    <source>
        <dbReference type="EMBL" id="SCB67587.1"/>
    </source>
</evidence>
<dbReference type="Proteomes" id="UP000195696">
    <property type="component" value="Unassembled WGS sequence"/>
</dbReference>
<dbReference type="AlphaFoldDB" id="A0A1G4EKI9"/>
<name>A0A1G4EKI9_BACMY</name>
<protein>
    <submittedName>
        <fullName evidence="1">Uncharacterized protein</fullName>
    </submittedName>
</protein>
<accession>A0A1G4EKI9</accession>
<evidence type="ECO:0000313" key="2">
    <source>
        <dbReference type="Proteomes" id="UP000195696"/>
    </source>
</evidence>